<feature type="domain" description="Peptidase S33 tripeptidyl aminopeptidase-like C-terminal" evidence="4">
    <location>
        <begin position="421"/>
        <end position="518"/>
    </location>
</feature>
<dbReference type="InParanoid" id="J0LF40"/>
<dbReference type="KEGG" id="adl:AURDEDRAFT_175282"/>
<evidence type="ECO:0000256" key="2">
    <source>
        <dbReference type="ARBA" id="ARBA00022801"/>
    </source>
</evidence>
<comment type="similarity">
    <text evidence="1">Belongs to the peptidase S33 family.</text>
</comment>
<dbReference type="InterPro" id="IPR029058">
    <property type="entry name" value="AB_hydrolase_fold"/>
</dbReference>
<keyword evidence="6" id="KW-1185">Reference proteome</keyword>
<dbReference type="InterPro" id="IPR051601">
    <property type="entry name" value="Serine_prot/Carboxylest_S33"/>
</dbReference>
<dbReference type="PANTHER" id="PTHR43248">
    <property type="entry name" value="2-SUCCINYL-6-HYDROXY-2,4-CYCLOHEXADIENE-1-CARBOXYLATE SYNTHASE"/>
    <property type="match status" value="1"/>
</dbReference>
<dbReference type="OMA" id="EYIRWEI"/>
<protein>
    <submittedName>
        <fullName evidence="5">Alpha/beta-hydrolase</fullName>
    </submittedName>
</protein>
<reference evidence="6" key="1">
    <citation type="journal article" date="2012" name="Science">
        <title>The Paleozoic origin of enzymatic lignin decomposition reconstructed from 31 fungal genomes.</title>
        <authorList>
            <person name="Floudas D."/>
            <person name="Binder M."/>
            <person name="Riley R."/>
            <person name="Barry K."/>
            <person name="Blanchette R.A."/>
            <person name="Henrissat B."/>
            <person name="Martinez A.T."/>
            <person name="Otillar R."/>
            <person name="Spatafora J.W."/>
            <person name="Yadav J.S."/>
            <person name="Aerts A."/>
            <person name="Benoit I."/>
            <person name="Boyd A."/>
            <person name="Carlson A."/>
            <person name="Copeland A."/>
            <person name="Coutinho P.M."/>
            <person name="de Vries R.P."/>
            <person name="Ferreira P."/>
            <person name="Findley K."/>
            <person name="Foster B."/>
            <person name="Gaskell J."/>
            <person name="Glotzer D."/>
            <person name="Gorecki P."/>
            <person name="Heitman J."/>
            <person name="Hesse C."/>
            <person name="Hori C."/>
            <person name="Igarashi K."/>
            <person name="Jurgens J.A."/>
            <person name="Kallen N."/>
            <person name="Kersten P."/>
            <person name="Kohler A."/>
            <person name="Kuees U."/>
            <person name="Kumar T.K.A."/>
            <person name="Kuo A."/>
            <person name="LaButti K."/>
            <person name="Larrondo L.F."/>
            <person name="Lindquist E."/>
            <person name="Ling A."/>
            <person name="Lombard V."/>
            <person name="Lucas S."/>
            <person name="Lundell T."/>
            <person name="Martin R."/>
            <person name="McLaughlin D.J."/>
            <person name="Morgenstern I."/>
            <person name="Morin E."/>
            <person name="Murat C."/>
            <person name="Nagy L.G."/>
            <person name="Nolan M."/>
            <person name="Ohm R.A."/>
            <person name="Patyshakuliyeva A."/>
            <person name="Rokas A."/>
            <person name="Ruiz-Duenas F.J."/>
            <person name="Sabat G."/>
            <person name="Salamov A."/>
            <person name="Samejima M."/>
            <person name="Schmutz J."/>
            <person name="Slot J.C."/>
            <person name="St John F."/>
            <person name="Stenlid J."/>
            <person name="Sun H."/>
            <person name="Sun S."/>
            <person name="Syed K."/>
            <person name="Tsang A."/>
            <person name="Wiebenga A."/>
            <person name="Young D."/>
            <person name="Pisabarro A."/>
            <person name="Eastwood D.C."/>
            <person name="Martin F."/>
            <person name="Cullen D."/>
            <person name="Grigoriev I.V."/>
            <person name="Hibbett D.S."/>
        </authorList>
    </citation>
    <scope>NUCLEOTIDE SEQUENCE [LARGE SCALE GENOMIC DNA]</scope>
    <source>
        <strain evidence="6">TFB10046</strain>
    </source>
</reference>
<proteinExistence type="inferred from homology"/>
<gene>
    <name evidence="5" type="ORF">AURDEDRAFT_175282</name>
</gene>
<dbReference type="eggNOG" id="ENOG502RY03">
    <property type="taxonomic scope" value="Eukaryota"/>
</dbReference>
<sequence length="549" mass="58874">MPHCASTFAVVSPRQAAADPLSFDWYALKAEDDIKWTPCFDVQLCARLNLPLDHAQPSGPTTQIALQMIPATDKANYQGTIIVNPGGPGGAGTLLMFTDGAKLAQLFGPTFDILGFDPRGMGATTPLALCFSSGTAANTWNAQIPGILSPDDGSFQYDRGRAQLLRELCKQQLGGNGLEDAGTNATEWGTGRFMGTPYVAMDMIRIAEKLGQDKVHYYGISYGTIIGQYLAALHPDKIARMIIDGVSDGDHWLNGRSYDLIKDSGKVIDQFYQNCVDAGPAKCAVWENTPGEVAARMDRVLDELKAQPVAVPQAVVGPFVLTESVFLGLVFSDLYHPLTGFPDIAELARAVETQNQTRLSQIVYVSDDVSGLPPWFQPNQAVYAVECSDFPPLADSVADELAALNAANALVPRLGSFGASAVSRVRLSCADWPVSQKGRYAGPLAGALPVPVLVASARYDPITPLDAARNVTARYPGMQLLVQDSAGHATFPSMSNCTAAAMRAYMTKGELPPEGTVCEQDSIPLVDLPEPVSVVDARLRFTRHLTHLT</sequence>
<dbReference type="OrthoDB" id="425534at2759"/>
<accession>J0LF40</accession>
<feature type="domain" description="AB hydrolase-1" evidence="3">
    <location>
        <begin position="80"/>
        <end position="246"/>
    </location>
</feature>
<evidence type="ECO:0000256" key="1">
    <source>
        <dbReference type="ARBA" id="ARBA00010088"/>
    </source>
</evidence>
<dbReference type="Proteomes" id="UP000006514">
    <property type="component" value="Unassembled WGS sequence"/>
</dbReference>
<keyword evidence="2 5" id="KW-0378">Hydrolase</keyword>
<dbReference type="Pfam" id="PF00561">
    <property type="entry name" value="Abhydrolase_1"/>
    <property type="match status" value="1"/>
</dbReference>
<dbReference type="Gene3D" id="3.40.50.1820">
    <property type="entry name" value="alpha/beta hydrolase"/>
    <property type="match status" value="1"/>
</dbReference>
<evidence type="ECO:0000313" key="5">
    <source>
        <dbReference type="EMBL" id="EJD35634.1"/>
    </source>
</evidence>
<dbReference type="AlphaFoldDB" id="J0LF40"/>
<dbReference type="PANTHER" id="PTHR43248:SF25">
    <property type="entry name" value="AB HYDROLASE-1 DOMAIN-CONTAINING PROTEIN-RELATED"/>
    <property type="match status" value="1"/>
</dbReference>
<dbReference type="Pfam" id="PF08386">
    <property type="entry name" value="Abhydrolase_4"/>
    <property type="match status" value="1"/>
</dbReference>
<dbReference type="EMBL" id="JH687884">
    <property type="protein sequence ID" value="EJD35634.1"/>
    <property type="molecule type" value="Genomic_DNA"/>
</dbReference>
<dbReference type="InterPro" id="IPR013595">
    <property type="entry name" value="Pept_S33_TAP-like_C"/>
</dbReference>
<dbReference type="SUPFAM" id="SSF53474">
    <property type="entry name" value="alpha/beta-Hydrolases"/>
    <property type="match status" value="1"/>
</dbReference>
<organism evidence="5 6">
    <name type="scientific">Auricularia subglabra (strain TFB-10046 / SS5)</name>
    <name type="common">White-rot fungus</name>
    <name type="synonym">Auricularia delicata (strain TFB10046)</name>
    <dbReference type="NCBI Taxonomy" id="717982"/>
    <lineage>
        <taxon>Eukaryota</taxon>
        <taxon>Fungi</taxon>
        <taxon>Dikarya</taxon>
        <taxon>Basidiomycota</taxon>
        <taxon>Agaricomycotina</taxon>
        <taxon>Agaricomycetes</taxon>
        <taxon>Auriculariales</taxon>
        <taxon>Auriculariaceae</taxon>
        <taxon>Auricularia</taxon>
    </lineage>
</organism>
<name>J0LF40_AURST</name>
<evidence type="ECO:0000259" key="3">
    <source>
        <dbReference type="Pfam" id="PF00561"/>
    </source>
</evidence>
<evidence type="ECO:0000313" key="6">
    <source>
        <dbReference type="Proteomes" id="UP000006514"/>
    </source>
</evidence>
<dbReference type="InterPro" id="IPR000073">
    <property type="entry name" value="AB_hydrolase_1"/>
</dbReference>
<dbReference type="GO" id="GO:0016787">
    <property type="term" value="F:hydrolase activity"/>
    <property type="evidence" value="ECO:0007669"/>
    <property type="project" value="UniProtKB-KW"/>
</dbReference>
<evidence type="ECO:0000259" key="4">
    <source>
        <dbReference type="Pfam" id="PF08386"/>
    </source>
</evidence>